<keyword evidence="2" id="KW-0034">Amyloid</keyword>
<accession>A0A8S5TGE9</accession>
<proteinExistence type="predicted"/>
<dbReference type="EMBL" id="BK032817">
    <property type="protein sequence ID" value="DAF61842.1"/>
    <property type="molecule type" value="Genomic_DNA"/>
</dbReference>
<evidence type="ECO:0000256" key="1">
    <source>
        <dbReference type="SAM" id="Phobius"/>
    </source>
</evidence>
<keyword evidence="1" id="KW-0812">Transmembrane</keyword>
<sequence length="54" mass="6145">MIACLAYNIINIMAWCWLAERFGHWWIALFAIFTMIHYSHSKKSDGGGDGNAPD</sequence>
<keyword evidence="1" id="KW-0472">Membrane</keyword>
<reference evidence="2" key="1">
    <citation type="journal article" date="2021" name="Proc. Natl. Acad. Sci. U.S.A.">
        <title>A Catalog of Tens of Thousands of Viruses from Human Metagenomes Reveals Hidden Associations with Chronic Diseases.</title>
        <authorList>
            <person name="Tisza M.J."/>
            <person name="Buck C.B."/>
        </authorList>
    </citation>
    <scope>NUCLEOTIDE SEQUENCE</scope>
    <source>
        <strain evidence="2">CtbgC51</strain>
    </source>
</reference>
<keyword evidence="2" id="KW-0640">Prion</keyword>
<feature type="transmembrane region" description="Helical" evidence="1">
    <location>
        <begin position="22"/>
        <end position="38"/>
    </location>
</feature>
<keyword evidence="1" id="KW-1133">Transmembrane helix</keyword>
<evidence type="ECO:0000313" key="2">
    <source>
        <dbReference type="EMBL" id="DAF61842.1"/>
    </source>
</evidence>
<protein>
    <submittedName>
        <fullName evidence="2">Prion-like protein doppel helix DHPC NMR</fullName>
    </submittedName>
</protein>
<organism evidence="2">
    <name type="scientific">Siphoviridae sp. ctbgC51</name>
    <dbReference type="NCBI Taxonomy" id="2827901"/>
    <lineage>
        <taxon>Viruses</taxon>
        <taxon>Duplodnaviria</taxon>
        <taxon>Heunggongvirae</taxon>
        <taxon>Uroviricota</taxon>
        <taxon>Caudoviricetes</taxon>
    </lineage>
</organism>
<name>A0A8S5TGE9_9CAUD</name>